<proteinExistence type="predicted"/>
<accession>A0A8S5NU08</accession>
<sequence>MKPKAITSASTKPSVGVAKASIAEEIVTTICLICEESNKFVIICYPE</sequence>
<name>A0A8S5NU08_9CAUD</name>
<organism evidence="1">
    <name type="scientific">Myoviridae sp. ctkmZ20</name>
    <dbReference type="NCBI Taxonomy" id="2825166"/>
    <lineage>
        <taxon>Viruses</taxon>
        <taxon>Duplodnaviria</taxon>
        <taxon>Heunggongvirae</taxon>
        <taxon>Uroviricota</taxon>
        <taxon>Caudoviricetes</taxon>
    </lineage>
</organism>
<dbReference type="EMBL" id="BK015248">
    <property type="protein sequence ID" value="DAD97852.1"/>
    <property type="molecule type" value="Genomic_DNA"/>
</dbReference>
<protein>
    <submittedName>
        <fullName evidence="1">Uncharacterized protein</fullName>
    </submittedName>
</protein>
<evidence type="ECO:0000313" key="1">
    <source>
        <dbReference type="EMBL" id="DAD97852.1"/>
    </source>
</evidence>
<reference evidence="1" key="1">
    <citation type="journal article" date="2021" name="Proc. Natl. Acad. Sci. U.S.A.">
        <title>A Catalog of Tens of Thousands of Viruses from Human Metagenomes Reveals Hidden Associations with Chronic Diseases.</title>
        <authorList>
            <person name="Tisza M.J."/>
            <person name="Buck C.B."/>
        </authorList>
    </citation>
    <scope>NUCLEOTIDE SEQUENCE</scope>
    <source>
        <strain evidence="1">CtkmZ20</strain>
    </source>
</reference>